<dbReference type="Pfam" id="PF13375">
    <property type="entry name" value="RnfC_N"/>
    <property type="match status" value="1"/>
</dbReference>
<dbReference type="HAMAP" id="MF_00461">
    <property type="entry name" value="RsxC_RnfC"/>
    <property type="match status" value="1"/>
</dbReference>
<keyword evidence="4 8" id="KW-0677">Repeat</keyword>
<feature type="domain" description="4Fe-4S ferredoxin-type" evidence="9">
    <location>
        <begin position="355"/>
        <end position="386"/>
    </location>
</feature>
<feature type="binding site" evidence="8">
    <location>
        <position position="368"/>
    </location>
    <ligand>
        <name>[4Fe-4S] cluster</name>
        <dbReference type="ChEBI" id="CHEBI:49883"/>
        <label>1</label>
    </ligand>
</feature>
<evidence type="ECO:0000256" key="8">
    <source>
        <dbReference type="HAMAP-Rule" id="MF_00461"/>
    </source>
</evidence>
<dbReference type="SUPFAM" id="SSF142019">
    <property type="entry name" value="Nqo1 FMN-binding domain-like"/>
    <property type="match status" value="1"/>
</dbReference>
<dbReference type="Gene3D" id="3.10.20.600">
    <property type="match status" value="1"/>
</dbReference>
<dbReference type="InterPro" id="IPR017896">
    <property type="entry name" value="4Fe4S_Fe-S-bd"/>
</dbReference>
<dbReference type="PANTHER" id="PTHR43034:SF2">
    <property type="entry name" value="ION-TRANSLOCATING OXIDOREDUCTASE COMPLEX SUBUNIT C"/>
    <property type="match status" value="1"/>
</dbReference>
<keyword evidence="7 8" id="KW-0411">Iron-sulfur</keyword>
<comment type="subunit">
    <text evidence="8">The complex is composed of six subunits: RnfA, RnfB, RnfC, RnfD, RnfE and RnfG.</text>
</comment>
<dbReference type="EMBL" id="LWAE01000002">
    <property type="protein sequence ID" value="KZL91911.1"/>
    <property type="molecule type" value="Genomic_DNA"/>
</dbReference>
<dbReference type="Gene3D" id="3.30.70.20">
    <property type="match status" value="1"/>
</dbReference>
<name>A0A162SV54_9CLOT</name>
<sequence>MFKSFRGGVHPNDYKSYTANVHIEKVPVSKKVIIPVSQHIGAPGVPIVNIGDRVKKGQLIAKAEAPITSYVHASTSGKVTDIAVYSSSYRDKSLAIVIESDGLDQWMPGLPLNRDWEKMKVEEIQGIIKEAGIVGMGGANFPTHFKLSYGPEKKIDTVILNGSECEPYLTSDYRLMIEETEKVVTGFRIALKCLNVKRGIVGVEDNKPEAIKVLTEAFKGTGVEVVALPTKYPQGAERMLIKVLTGREIPAGKRHSDIGVVGLNVSTIVAVANAVVNGIPAIERVTTVTGDAIKEPKNLLVKIGTSFKDVIDYCGGYSKTPKKIINGGPMMGYAQDSLEIPVVKGVAGILVLSKDAVSHDEKSACIRCGRCVKACPIGLVPSMLSILSERDRHEEARESYGLMNCIECGSCAYVCPSKRNIVQNIRYSKSKNAAHAHK</sequence>
<dbReference type="GO" id="GO:0009055">
    <property type="term" value="F:electron transfer activity"/>
    <property type="evidence" value="ECO:0007669"/>
    <property type="project" value="InterPro"/>
</dbReference>
<dbReference type="GO" id="GO:0005886">
    <property type="term" value="C:plasma membrane"/>
    <property type="evidence" value="ECO:0007669"/>
    <property type="project" value="UniProtKB-SubCell"/>
</dbReference>
<organism evidence="10 11">
    <name type="scientific">Clostridium magnum DSM 2767</name>
    <dbReference type="NCBI Taxonomy" id="1121326"/>
    <lineage>
        <taxon>Bacteria</taxon>
        <taxon>Bacillati</taxon>
        <taxon>Bacillota</taxon>
        <taxon>Clostridia</taxon>
        <taxon>Eubacteriales</taxon>
        <taxon>Clostridiaceae</taxon>
        <taxon>Clostridium</taxon>
    </lineage>
</organism>
<evidence type="ECO:0000313" key="11">
    <source>
        <dbReference type="Proteomes" id="UP000076603"/>
    </source>
</evidence>
<evidence type="ECO:0000256" key="2">
    <source>
        <dbReference type="ARBA" id="ARBA00022485"/>
    </source>
</evidence>
<dbReference type="GO" id="GO:0046872">
    <property type="term" value="F:metal ion binding"/>
    <property type="evidence" value="ECO:0007669"/>
    <property type="project" value="UniProtKB-KW"/>
</dbReference>
<feature type="binding site" evidence="8">
    <location>
        <position position="371"/>
    </location>
    <ligand>
        <name>[4Fe-4S] cluster</name>
        <dbReference type="ChEBI" id="CHEBI:49883"/>
        <label>1</label>
    </ligand>
</feature>
<accession>A0A162SV54</accession>
<evidence type="ECO:0000256" key="7">
    <source>
        <dbReference type="ARBA" id="ARBA00023014"/>
    </source>
</evidence>
<dbReference type="PANTHER" id="PTHR43034">
    <property type="entry name" value="ION-TRANSLOCATING OXIDOREDUCTASE COMPLEX SUBUNIT C"/>
    <property type="match status" value="1"/>
</dbReference>
<evidence type="ECO:0000256" key="4">
    <source>
        <dbReference type="ARBA" id="ARBA00022737"/>
    </source>
</evidence>
<dbReference type="InterPro" id="IPR017900">
    <property type="entry name" value="4Fe4S_Fe_S_CS"/>
</dbReference>
<keyword evidence="11" id="KW-1185">Reference proteome</keyword>
<dbReference type="SUPFAM" id="SSF46548">
    <property type="entry name" value="alpha-helical ferredoxin"/>
    <property type="match status" value="1"/>
</dbReference>
<evidence type="ECO:0000259" key="9">
    <source>
        <dbReference type="PROSITE" id="PS51379"/>
    </source>
</evidence>
<reference evidence="10 11" key="1">
    <citation type="submission" date="2016-04" db="EMBL/GenBank/DDBJ databases">
        <title>Genome sequence of Clostridium magnum DSM 2767.</title>
        <authorList>
            <person name="Poehlein A."/>
            <person name="Uhlig R."/>
            <person name="Fischer R."/>
            <person name="Bahl H."/>
            <person name="Daniel R."/>
        </authorList>
    </citation>
    <scope>NUCLEOTIDE SEQUENCE [LARGE SCALE GENOMIC DNA]</scope>
    <source>
        <strain evidence="10 11">DSM 2767</strain>
    </source>
</reference>
<keyword evidence="2 8" id="KW-0004">4Fe-4S</keyword>
<keyword evidence="8" id="KW-1278">Translocase</keyword>
<dbReference type="Gene3D" id="3.40.50.11540">
    <property type="entry name" value="NADH-ubiquinone oxidoreductase 51kDa subunit"/>
    <property type="match status" value="1"/>
</dbReference>
<dbReference type="PROSITE" id="PS51379">
    <property type="entry name" value="4FE4S_FER_2"/>
    <property type="match status" value="2"/>
</dbReference>
<comment type="function">
    <text evidence="8">Part of a membrane-bound complex that couples electron transfer with translocation of ions across the membrane.</text>
</comment>
<dbReference type="Pfam" id="PF01512">
    <property type="entry name" value="Complex1_51K"/>
    <property type="match status" value="1"/>
</dbReference>
<proteinExistence type="inferred from homology"/>
<dbReference type="GO" id="GO:0051539">
    <property type="term" value="F:4 iron, 4 sulfur cluster binding"/>
    <property type="evidence" value="ECO:0007669"/>
    <property type="project" value="UniProtKB-KW"/>
</dbReference>
<dbReference type="PATRIC" id="fig|1121326.3.peg.1698"/>
<keyword evidence="6 8" id="KW-0408">Iron</keyword>
<feature type="binding site" evidence="8">
    <location>
        <position position="375"/>
    </location>
    <ligand>
        <name>[4Fe-4S] cluster</name>
        <dbReference type="ChEBI" id="CHEBI:49883"/>
        <label>2</label>
    </ligand>
</feature>
<comment type="caution">
    <text evidence="10">The sequence shown here is derived from an EMBL/GenBank/DDBJ whole genome shotgun (WGS) entry which is preliminary data.</text>
</comment>
<feature type="binding site" evidence="8">
    <location>
        <position position="408"/>
    </location>
    <ligand>
        <name>[4Fe-4S] cluster</name>
        <dbReference type="ChEBI" id="CHEBI:49883"/>
        <label>2</label>
    </ligand>
</feature>
<dbReference type="OrthoDB" id="9767754at2"/>
<dbReference type="Proteomes" id="UP000076603">
    <property type="component" value="Unassembled WGS sequence"/>
</dbReference>
<keyword evidence="8" id="KW-0472">Membrane</keyword>
<feature type="binding site" evidence="8">
    <location>
        <position position="415"/>
    </location>
    <ligand>
        <name>[4Fe-4S] cluster</name>
        <dbReference type="ChEBI" id="CHEBI:49883"/>
        <label>1</label>
    </ligand>
</feature>
<dbReference type="InterPro" id="IPR019554">
    <property type="entry name" value="Soluble_ligand-bd"/>
</dbReference>
<evidence type="ECO:0000256" key="6">
    <source>
        <dbReference type="ARBA" id="ARBA00023004"/>
    </source>
</evidence>
<dbReference type="GO" id="GO:0022900">
    <property type="term" value="P:electron transport chain"/>
    <property type="evidence" value="ECO:0007669"/>
    <property type="project" value="UniProtKB-UniRule"/>
</dbReference>
<comment type="cofactor">
    <cofactor evidence="8">
        <name>[4Fe-4S] cluster</name>
        <dbReference type="ChEBI" id="CHEBI:49883"/>
    </cofactor>
    <text evidence="8">Binds 2 [4Fe-4S] clusters per subunit.</text>
</comment>
<evidence type="ECO:0000256" key="3">
    <source>
        <dbReference type="ARBA" id="ARBA00022723"/>
    </source>
</evidence>
<keyword evidence="5 8" id="KW-0249">Electron transport</keyword>
<dbReference type="PROSITE" id="PS00198">
    <property type="entry name" value="4FE4S_FER_1"/>
    <property type="match status" value="1"/>
</dbReference>
<dbReference type="InterPro" id="IPR037225">
    <property type="entry name" value="Nuo51_FMN-bd_sf"/>
</dbReference>
<keyword evidence="8" id="KW-1003">Cell membrane</keyword>
<dbReference type="AlphaFoldDB" id="A0A162SV54"/>
<keyword evidence="3 8" id="KW-0479">Metal-binding</keyword>
<feature type="domain" description="4Fe-4S ferredoxin-type" evidence="9">
    <location>
        <begin position="396"/>
        <end position="425"/>
    </location>
</feature>
<evidence type="ECO:0000256" key="1">
    <source>
        <dbReference type="ARBA" id="ARBA00022448"/>
    </source>
</evidence>
<comment type="similarity">
    <text evidence="8">Belongs to the 4Fe4S bacterial-type ferredoxin family. RnfC subfamily.</text>
</comment>
<feature type="binding site" evidence="8">
    <location>
        <position position="411"/>
    </location>
    <ligand>
        <name>[4Fe-4S] cluster</name>
        <dbReference type="ChEBI" id="CHEBI:49883"/>
        <label>2</label>
    </ligand>
</feature>
<dbReference type="RefSeq" id="WP_066620864.1">
    <property type="nucleotide sequence ID" value="NZ_FQXL01000004.1"/>
</dbReference>
<feature type="binding site" evidence="8">
    <location>
        <position position="365"/>
    </location>
    <ligand>
        <name>[4Fe-4S] cluster</name>
        <dbReference type="ChEBI" id="CHEBI:49883"/>
        <label>1</label>
    </ligand>
</feature>
<dbReference type="InterPro" id="IPR026902">
    <property type="entry name" value="RnfC_N"/>
</dbReference>
<gene>
    <name evidence="10" type="primary">rnfC_2</name>
    <name evidence="8" type="synonym">rnfC</name>
    <name evidence="10" type="ORF">CLMAG_17170</name>
</gene>
<dbReference type="InterPro" id="IPR011538">
    <property type="entry name" value="Nuo51_FMN-bd"/>
</dbReference>
<dbReference type="STRING" id="1121326.CLMAG_17170"/>
<dbReference type="EC" id="7.-.-.-" evidence="8"/>
<feature type="binding site" evidence="8">
    <location>
        <position position="405"/>
    </location>
    <ligand>
        <name>[4Fe-4S] cluster</name>
        <dbReference type="ChEBI" id="CHEBI:49883"/>
        <label>2</label>
    </ligand>
</feature>
<protein>
    <recommendedName>
        <fullName evidence="8">Ion-translocating oxidoreductase complex subunit C</fullName>
        <ecNumber evidence="8">7.-.-.-</ecNumber>
    </recommendedName>
    <alternativeName>
        <fullName evidence="8">Rnf electron transport complex subunit C</fullName>
    </alternativeName>
</protein>
<evidence type="ECO:0000313" key="10">
    <source>
        <dbReference type="EMBL" id="KZL91911.1"/>
    </source>
</evidence>
<comment type="subcellular location">
    <subcellularLocation>
        <location evidence="8">Cell membrane</location>
        <topology evidence="8">Peripheral membrane protein</topology>
    </subcellularLocation>
</comment>
<dbReference type="Pfam" id="PF13237">
    <property type="entry name" value="Fer4_10"/>
    <property type="match status" value="1"/>
</dbReference>
<dbReference type="NCBIfam" id="NF003454">
    <property type="entry name" value="PRK05035.1"/>
    <property type="match status" value="1"/>
</dbReference>
<keyword evidence="1 8" id="KW-0813">Transport</keyword>
<dbReference type="InterPro" id="IPR010208">
    <property type="entry name" value="Ion_transpt_RnfC/RsxC"/>
</dbReference>
<dbReference type="Pfam" id="PF10531">
    <property type="entry name" value="SLBB"/>
    <property type="match status" value="1"/>
</dbReference>
<dbReference type="NCBIfam" id="TIGR01945">
    <property type="entry name" value="rnfC"/>
    <property type="match status" value="1"/>
</dbReference>
<evidence type="ECO:0000256" key="5">
    <source>
        <dbReference type="ARBA" id="ARBA00022982"/>
    </source>
</evidence>